<dbReference type="PANTHER" id="PTHR42985">
    <property type="entry name" value="SODIUM-COUPLED MONOCARBOXYLATE TRANSPORTER"/>
    <property type="match status" value="1"/>
</dbReference>
<dbReference type="InterPro" id="IPR051163">
    <property type="entry name" value="Sodium:Solute_Symporter_SSF"/>
</dbReference>
<dbReference type="GO" id="GO:0005886">
    <property type="term" value="C:plasma membrane"/>
    <property type="evidence" value="ECO:0007669"/>
    <property type="project" value="UniProtKB-SubCell"/>
</dbReference>
<dbReference type="Gene3D" id="1.20.1730.10">
    <property type="entry name" value="Sodium/glucose cotransporter"/>
    <property type="match status" value="1"/>
</dbReference>
<keyword evidence="4" id="KW-1003">Cell membrane</keyword>
<evidence type="ECO:0000256" key="6">
    <source>
        <dbReference type="ARBA" id="ARBA00022989"/>
    </source>
</evidence>
<keyword evidence="9 12" id="KW-0472">Membrane</keyword>
<sequence length="622" mass="68546">MESTVSTVLPEVAKTVAQMSFSWYDYLLFSIMLGLSVLIGIYFGCFGTKQSSANEYLMGGKKMKVLPIAVSLVASHVSGVTLLAVPADIYRYGAGYWLFVLSVAMITPCTMFIYLPVFYKLQITSTYEYLERRFDSTNRLFASFLFTLGLFLYLPIVIYIPALAFSAATGISVYYITPLVCGVCIFYTTLGGLKAVVWTDTLQFTITTGAIITVAVIGIKSGGGFAEILATASKGHRLDIFDFNPDPTLRDSFWIVTFGIGAFWLSIFGVHQSCVQKFMSVSTLREARLSVIYFAIGINIVSSFSVFIGLIMYARYEKCDPFTIGSVQKNDQLLPYYIMDVASHIPGLSGLFIAGIFCAALSTLSASLNCLAGTLYEDFVLKITGPIKDDKKAAVILKFIVVVTGVACTALVYVVERLGGLLPLVVSLGGVTFGPSLGMFTLGVLFPKASSKGTLYGTIIGLLFSGWITLMAQYYKSQGMIVDVPKPISTEGCLANITMLPLVTHSDFGFSNLTDLNYDNLTTLQYDEMEISDVENKPFFLFRVSYYYFSLMGTAATIIFGLLFSYLLKNDDPPVHRDLLSPVIYFMLPNEKVQVEKNQDYYHLDKALHLVTVNSEKEDKTA</sequence>
<feature type="transmembrane region" description="Helical" evidence="12">
    <location>
        <begin position="252"/>
        <end position="270"/>
    </location>
</feature>
<keyword evidence="3" id="KW-0813">Transport</keyword>
<dbReference type="CDD" id="cd11492">
    <property type="entry name" value="SLC5sbd_NIS-SMVT"/>
    <property type="match status" value="1"/>
</dbReference>
<dbReference type="InterPro" id="IPR038377">
    <property type="entry name" value="Na/Glc_symporter_sf"/>
</dbReference>
<organism evidence="13 14">
    <name type="scientific">Zophobas morio</name>
    <dbReference type="NCBI Taxonomy" id="2755281"/>
    <lineage>
        <taxon>Eukaryota</taxon>
        <taxon>Metazoa</taxon>
        <taxon>Ecdysozoa</taxon>
        <taxon>Arthropoda</taxon>
        <taxon>Hexapoda</taxon>
        <taxon>Insecta</taxon>
        <taxon>Pterygota</taxon>
        <taxon>Neoptera</taxon>
        <taxon>Endopterygota</taxon>
        <taxon>Coleoptera</taxon>
        <taxon>Polyphaga</taxon>
        <taxon>Cucujiformia</taxon>
        <taxon>Tenebrionidae</taxon>
        <taxon>Zophobas</taxon>
    </lineage>
</organism>
<dbReference type="Pfam" id="PF00474">
    <property type="entry name" value="SSF"/>
    <property type="match status" value="1"/>
</dbReference>
<keyword evidence="5 12" id="KW-0812">Transmembrane</keyword>
<keyword evidence="14" id="KW-1185">Reference proteome</keyword>
<dbReference type="GO" id="GO:0006814">
    <property type="term" value="P:sodium ion transport"/>
    <property type="evidence" value="ECO:0007669"/>
    <property type="project" value="UniProtKB-KW"/>
</dbReference>
<feature type="transmembrane region" description="Helical" evidence="12">
    <location>
        <begin position="453"/>
        <end position="475"/>
    </location>
</feature>
<evidence type="ECO:0000256" key="7">
    <source>
        <dbReference type="ARBA" id="ARBA00023053"/>
    </source>
</evidence>
<feature type="transmembrane region" description="Helical" evidence="12">
    <location>
        <begin position="96"/>
        <end position="119"/>
    </location>
</feature>
<feature type="transmembrane region" description="Helical" evidence="12">
    <location>
        <begin position="351"/>
        <end position="372"/>
    </location>
</feature>
<evidence type="ECO:0000256" key="3">
    <source>
        <dbReference type="ARBA" id="ARBA00022448"/>
    </source>
</evidence>
<proteinExistence type="inferred from homology"/>
<evidence type="ECO:0000256" key="12">
    <source>
        <dbReference type="SAM" id="Phobius"/>
    </source>
</evidence>
<dbReference type="NCBIfam" id="TIGR00813">
    <property type="entry name" value="sss"/>
    <property type="match status" value="1"/>
</dbReference>
<feature type="transmembrane region" description="Helical" evidence="12">
    <location>
        <begin position="172"/>
        <end position="190"/>
    </location>
</feature>
<dbReference type="InterPro" id="IPR001734">
    <property type="entry name" value="Na/solute_symporter"/>
</dbReference>
<feature type="transmembrane region" description="Helical" evidence="12">
    <location>
        <begin position="546"/>
        <end position="568"/>
    </location>
</feature>
<feature type="transmembrane region" description="Helical" evidence="12">
    <location>
        <begin position="393"/>
        <end position="415"/>
    </location>
</feature>
<evidence type="ECO:0000256" key="1">
    <source>
        <dbReference type="ARBA" id="ARBA00004651"/>
    </source>
</evidence>
<evidence type="ECO:0000256" key="2">
    <source>
        <dbReference type="ARBA" id="ARBA00006434"/>
    </source>
</evidence>
<evidence type="ECO:0000256" key="4">
    <source>
        <dbReference type="ARBA" id="ARBA00022475"/>
    </source>
</evidence>
<evidence type="ECO:0000256" key="8">
    <source>
        <dbReference type="ARBA" id="ARBA00023065"/>
    </source>
</evidence>
<evidence type="ECO:0000256" key="10">
    <source>
        <dbReference type="ARBA" id="ARBA00023201"/>
    </source>
</evidence>
<evidence type="ECO:0000256" key="9">
    <source>
        <dbReference type="ARBA" id="ARBA00023136"/>
    </source>
</evidence>
<accession>A0AA38IS53</accession>
<comment type="subcellular location">
    <subcellularLocation>
        <location evidence="1">Cell membrane</location>
        <topology evidence="1">Multi-pass membrane protein</topology>
    </subcellularLocation>
</comment>
<feature type="transmembrane region" description="Helical" evidence="12">
    <location>
        <begin position="421"/>
        <end position="446"/>
    </location>
</feature>
<dbReference type="EMBL" id="JALNTZ010000002">
    <property type="protein sequence ID" value="KAJ3663283.1"/>
    <property type="molecule type" value="Genomic_DNA"/>
</dbReference>
<keyword evidence="6 12" id="KW-1133">Transmembrane helix</keyword>
<evidence type="ECO:0000256" key="11">
    <source>
        <dbReference type="RuleBase" id="RU362091"/>
    </source>
</evidence>
<feature type="transmembrane region" description="Helical" evidence="12">
    <location>
        <begin position="26"/>
        <end position="45"/>
    </location>
</feature>
<evidence type="ECO:0000256" key="5">
    <source>
        <dbReference type="ARBA" id="ARBA00022692"/>
    </source>
</evidence>
<dbReference type="GO" id="GO:0015293">
    <property type="term" value="F:symporter activity"/>
    <property type="evidence" value="ECO:0007669"/>
    <property type="project" value="TreeGrafter"/>
</dbReference>
<keyword evidence="8" id="KW-0406">Ion transport</keyword>
<dbReference type="PROSITE" id="PS50283">
    <property type="entry name" value="NA_SOLUT_SYMP_3"/>
    <property type="match status" value="1"/>
</dbReference>
<dbReference type="PANTHER" id="PTHR42985:SF21">
    <property type="entry name" value="SODIUM-DEPENDENT MULTIVITAMIN TRANSPORTER-LIKE PROTEIN"/>
    <property type="match status" value="1"/>
</dbReference>
<feature type="transmembrane region" description="Helical" evidence="12">
    <location>
        <begin position="140"/>
        <end position="160"/>
    </location>
</feature>
<evidence type="ECO:0000313" key="13">
    <source>
        <dbReference type="EMBL" id="KAJ3663283.1"/>
    </source>
</evidence>
<comment type="similarity">
    <text evidence="2 11">Belongs to the sodium:solute symporter (SSF) (TC 2.A.21) family.</text>
</comment>
<keyword evidence="10" id="KW-0739">Sodium transport</keyword>
<evidence type="ECO:0000313" key="14">
    <source>
        <dbReference type="Proteomes" id="UP001168821"/>
    </source>
</evidence>
<comment type="caution">
    <text evidence="13">The sequence shown here is derived from an EMBL/GenBank/DDBJ whole genome shotgun (WGS) entry which is preliminary data.</text>
</comment>
<feature type="transmembrane region" description="Helical" evidence="12">
    <location>
        <begin position="65"/>
        <end position="84"/>
    </location>
</feature>
<protein>
    <recommendedName>
        <fullName evidence="15">Sodium-coupled monocarboxylate transporter 1</fullName>
    </recommendedName>
</protein>
<dbReference type="AlphaFoldDB" id="A0AA38IS53"/>
<keyword evidence="7" id="KW-0915">Sodium</keyword>
<name>A0AA38IS53_9CUCU</name>
<feature type="transmembrane region" description="Helical" evidence="12">
    <location>
        <begin position="291"/>
        <end position="314"/>
    </location>
</feature>
<gene>
    <name evidence="13" type="ORF">Zmor_007586</name>
</gene>
<dbReference type="Proteomes" id="UP001168821">
    <property type="component" value="Unassembled WGS sequence"/>
</dbReference>
<reference evidence="13" key="1">
    <citation type="journal article" date="2023" name="G3 (Bethesda)">
        <title>Whole genome assemblies of Zophobas morio and Tenebrio molitor.</title>
        <authorList>
            <person name="Kaur S."/>
            <person name="Stinson S.A."/>
            <person name="diCenzo G.C."/>
        </authorList>
    </citation>
    <scope>NUCLEOTIDE SEQUENCE</scope>
    <source>
        <strain evidence="13">QUZm001</strain>
    </source>
</reference>
<evidence type="ECO:0008006" key="15">
    <source>
        <dbReference type="Google" id="ProtNLM"/>
    </source>
</evidence>